<evidence type="ECO:0008006" key="3">
    <source>
        <dbReference type="Google" id="ProtNLM"/>
    </source>
</evidence>
<evidence type="ECO:0000313" key="2">
    <source>
        <dbReference type="RefSeq" id="XP_070854632.1"/>
    </source>
</evidence>
<gene>
    <name evidence="2" type="primary">LOC139354310</name>
</gene>
<dbReference type="Proteomes" id="UP001652628">
    <property type="component" value="Chromosome 2"/>
</dbReference>
<name>A0ABM4TXC9_DROSZ</name>
<evidence type="ECO:0000313" key="1">
    <source>
        <dbReference type="Proteomes" id="UP001652628"/>
    </source>
</evidence>
<proteinExistence type="predicted"/>
<organism evidence="1 2">
    <name type="scientific">Drosophila suzukii</name>
    <name type="common">Spotted-wing drosophila fruit fly</name>
    <dbReference type="NCBI Taxonomy" id="28584"/>
    <lineage>
        <taxon>Eukaryota</taxon>
        <taxon>Metazoa</taxon>
        <taxon>Ecdysozoa</taxon>
        <taxon>Arthropoda</taxon>
        <taxon>Hexapoda</taxon>
        <taxon>Insecta</taxon>
        <taxon>Pterygota</taxon>
        <taxon>Neoptera</taxon>
        <taxon>Endopterygota</taxon>
        <taxon>Diptera</taxon>
        <taxon>Brachycera</taxon>
        <taxon>Muscomorpha</taxon>
        <taxon>Ephydroidea</taxon>
        <taxon>Drosophilidae</taxon>
        <taxon>Drosophila</taxon>
        <taxon>Sophophora</taxon>
    </lineage>
</organism>
<sequence length="253" mass="28849">MQNSRFDRRRRPNYWSTVQLTARCCIRTSLNPTFNLDVDSAYVLSSLTSPLPNQSFSPQNWKHINGLQLSDPLYYRSKRIDLIIGADLMASLVLPGTRIGNPDEPIAQNSHLGWMILGKFQDSIHTYHIRCYQTSLDTESLLKNFCETESVPSRSLHSDEERWCESFFKETHTRQPNGSFMSGDINGIQTNGRMEEYFELGQITPAVFSERSTVSTSTKTGLVESSILPHHAVYKEDSRTTKQRIVFDASSKT</sequence>
<keyword evidence="1" id="KW-1185">Reference proteome</keyword>
<dbReference type="RefSeq" id="XP_070854632.1">
    <property type="nucleotide sequence ID" value="XM_070998531.1"/>
</dbReference>
<protein>
    <recommendedName>
        <fullName evidence="3">Peptidase aspartic putative domain-containing protein</fullName>
    </recommendedName>
</protein>
<dbReference type="GeneID" id="139354310"/>
<accession>A0ABM4TXC9</accession>
<reference evidence="2" key="1">
    <citation type="submission" date="2025-08" db="UniProtKB">
        <authorList>
            <consortium name="RefSeq"/>
        </authorList>
    </citation>
    <scope>IDENTIFICATION</scope>
</reference>